<keyword evidence="4 7" id="KW-0418">Kinase</keyword>
<dbReference type="GO" id="GO:0009443">
    <property type="term" value="P:pyridoxal 5'-phosphate salvage"/>
    <property type="evidence" value="ECO:0007669"/>
    <property type="project" value="InterPro"/>
</dbReference>
<dbReference type="SUPFAM" id="SSF53613">
    <property type="entry name" value="Ribokinase-like"/>
    <property type="match status" value="1"/>
</dbReference>
<proteinExistence type="predicted"/>
<keyword evidence="5" id="KW-0067">ATP-binding</keyword>
<dbReference type="GO" id="GO:0005524">
    <property type="term" value="F:ATP binding"/>
    <property type="evidence" value="ECO:0007669"/>
    <property type="project" value="UniProtKB-KW"/>
</dbReference>
<evidence type="ECO:0000256" key="4">
    <source>
        <dbReference type="ARBA" id="ARBA00022777"/>
    </source>
</evidence>
<reference evidence="7" key="2">
    <citation type="submission" date="2021-04" db="EMBL/GenBank/DDBJ databases">
        <authorList>
            <person name="Gilroy R."/>
        </authorList>
    </citation>
    <scope>NUCLEOTIDE SEQUENCE</scope>
    <source>
        <strain evidence="7">2239</strain>
    </source>
</reference>
<evidence type="ECO:0000256" key="2">
    <source>
        <dbReference type="ARBA" id="ARBA00022679"/>
    </source>
</evidence>
<dbReference type="GO" id="GO:0005829">
    <property type="term" value="C:cytosol"/>
    <property type="evidence" value="ECO:0007669"/>
    <property type="project" value="TreeGrafter"/>
</dbReference>
<sequence length="242" mass="25422">MGCQPVALPTAIFSTHTGGLGQPAVQLCQGYGEAALEHYRSLGVSFDCIYTGYLASEEDQHLAAKAFYLWPQALKVVDPVMADHGRFYAGMEDKLSGMQALCRSADLILPNLTEASLLLGRPMPDGELSDEEALELAGSLTALCPQAVVTGIPMGRYLSCAGAGRNSFVVRRLKLERSYPGTGDMFAAVLTGALLRGNALSAATDAAAGFVADSIAATDPEAPTALGVWFEPLLGRLAPREG</sequence>
<dbReference type="PANTHER" id="PTHR10534:SF2">
    <property type="entry name" value="PYRIDOXAL KINASE"/>
    <property type="match status" value="1"/>
</dbReference>
<protein>
    <recommendedName>
        <fullName evidence="1">pyridoxal kinase</fullName>
        <ecNumber evidence="1">2.7.1.35</ecNumber>
    </recommendedName>
</protein>
<evidence type="ECO:0000259" key="6">
    <source>
        <dbReference type="Pfam" id="PF08543"/>
    </source>
</evidence>
<comment type="caution">
    <text evidence="7">The sequence shown here is derived from an EMBL/GenBank/DDBJ whole genome shotgun (WGS) entry which is preliminary data.</text>
</comment>
<organism evidence="7 8">
    <name type="scientific">Candidatus Allofournierella pullicola</name>
    <dbReference type="NCBI Taxonomy" id="2838596"/>
    <lineage>
        <taxon>Bacteria</taxon>
        <taxon>Bacillati</taxon>
        <taxon>Bacillota</taxon>
        <taxon>Clostridia</taxon>
        <taxon>Eubacteriales</taxon>
        <taxon>Oscillospiraceae</taxon>
        <taxon>Allofournierella</taxon>
    </lineage>
</organism>
<feature type="domain" description="Pyridoxamine kinase/Phosphomethylpyrimidine kinase" evidence="6">
    <location>
        <begin position="44"/>
        <end position="217"/>
    </location>
</feature>
<evidence type="ECO:0000256" key="3">
    <source>
        <dbReference type="ARBA" id="ARBA00022741"/>
    </source>
</evidence>
<dbReference type="Proteomes" id="UP000824193">
    <property type="component" value="Unassembled WGS sequence"/>
</dbReference>
<accession>A0A9D1V5B2</accession>
<evidence type="ECO:0000256" key="5">
    <source>
        <dbReference type="ARBA" id="ARBA00022840"/>
    </source>
</evidence>
<dbReference type="Pfam" id="PF08543">
    <property type="entry name" value="Phos_pyr_kin"/>
    <property type="match status" value="1"/>
</dbReference>
<dbReference type="InterPro" id="IPR004625">
    <property type="entry name" value="PyrdxlKinase"/>
</dbReference>
<reference evidence="7" key="1">
    <citation type="journal article" date="2021" name="PeerJ">
        <title>Extensive microbial diversity within the chicken gut microbiome revealed by metagenomics and culture.</title>
        <authorList>
            <person name="Gilroy R."/>
            <person name="Ravi A."/>
            <person name="Getino M."/>
            <person name="Pursley I."/>
            <person name="Horton D.L."/>
            <person name="Alikhan N.F."/>
            <person name="Baker D."/>
            <person name="Gharbi K."/>
            <person name="Hall N."/>
            <person name="Watson M."/>
            <person name="Adriaenssens E.M."/>
            <person name="Foster-Nyarko E."/>
            <person name="Jarju S."/>
            <person name="Secka A."/>
            <person name="Antonio M."/>
            <person name="Oren A."/>
            <person name="Chaudhuri R.R."/>
            <person name="La Ragione R."/>
            <person name="Hildebrand F."/>
            <person name="Pallen M.J."/>
        </authorList>
    </citation>
    <scope>NUCLEOTIDE SEQUENCE</scope>
    <source>
        <strain evidence="7">2239</strain>
    </source>
</reference>
<dbReference type="EMBL" id="DXFW01000035">
    <property type="protein sequence ID" value="HIX06396.1"/>
    <property type="molecule type" value="Genomic_DNA"/>
</dbReference>
<name>A0A9D1V5B2_9FIRM</name>
<dbReference type="GO" id="GO:0008478">
    <property type="term" value="F:pyridoxal kinase activity"/>
    <property type="evidence" value="ECO:0007669"/>
    <property type="project" value="UniProtKB-EC"/>
</dbReference>
<dbReference type="Gene3D" id="3.40.1190.20">
    <property type="match status" value="1"/>
</dbReference>
<evidence type="ECO:0000313" key="7">
    <source>
        <dbReference type="EMBL" id="HIX06396.1"/>
    </source>
</evidence>
<gene>
    <name evidence="7" type="ORF">H9865_09940</name>
</gene>
<keyword evidence="3" id="KW-0547">Nucleotide-binding</keyword>
<evidence type="ECO:0000256" key="1">
    <source>
        <dbReference type="ARBA" id="ARBA00012104"/>
    </source>
</evidence>
<dbReference type="AlphaFoldDB" id="A0A9D1V5B2"/>
<keyword evidence="2 7" id="KW-0808">Transferase</keyword>
<dbReference type="EC" id="2.7.1.35" evidence="1"/>
<dbReference type="InterPro" id="IPR013749">
    <property type="entry name" value="PM/HMP-P_kinase-1"/>
</dbReference>
<dbReference type="InterPro" id="IPR029056">
    <property type="entry name" value="Ribokinase-like"/>
</dbReference>
<dbReference type="PANTHER" id="PTHR10534">
    <property type="entry name" value="PYRIDOXAL KINASE"/>
    <property type="match status" value="1"/>
</dbReference>
<evidence type="ECO:0000313" key="8">
    <source>
        <dbReference type="Proteomes" id="UP000824193"/>
    </source>
</evidence>